<feature type="region of interest" description="Disordered" evidence="1">
    <location>
        <begin position="1"/>
        <end position="72"/>
    </location>
</feature>
<accession>A0A0M2GR83</accession>
<gene>
    <name evidence="2" type="ORF">UK15_20455</name>
</gene>
<feature type="compositionally biased region" description="Pro residues" evidence="1">
    <location>
        <begin position="19"/>
        <end position="47"/>
    </location>
</feature>
<sequence>MACGGGVSPGSGGTGPLGIPEPPGVPAAPGPPGAPAAPEPPGAPEAPGPAEAPDVPGVPDSSDGRASAPCPELALPEAFCVYQAGGA</sequence>
<comment type="caution">
    <text evidence="2">The sequence shown here is derived from an EMBL/GenBank/DDBJ whole genome shotgun (WGS) entry which is preliminary data.</text>
</comment>
<feature type="compositionally biased region" description="Low complexity" evidence="1">
    <location>
        <begin position="48"/>
        <end position="59"/>
    </location>
</feature>
<organism evidence="2 3">
    <name type="scientific">Streptomyces variegatus</name>
    <dbReference type="NCBI Taxonomy" id="284040"/>
    <lineage>
        <taxon>Bacteria</taxon>
        <taxon>Bacillati</taxon>
        <taxon>Actinomycetota</taxon>
        <taxon>Actinomycetes</taxon>
        <taxon>Kitasatosporales</taxon>
        <taxon>Streptomycetaceae</taxon>
        <taxon>Streptomyces</taxon>
    </lineage>
</organism>
<dbReference type="Proteomes" id="UP000034786">
    <property type="component" value="Unassembled WGS sequence"/>
</dbReference>
<dbReference type="PATRIC" id="fig|284040.3.peg.1955"/>
<dbReference type="EMBL" id="JYJH01000014">
    <property type="protein sequence ID" value="KJK37865.1"/>
    <property type="molecule type" value="Genomic_DNA"/>
</dbReference>
<dbReference type="AlphaFoldDB" id="A0A0M2GR83"/>
<evidence type="ECO:0000313" key="3">
    <source>
        <dbReference type="Proteomes" id="UP000034786"/>
    </source>
</evidence>
<reference evidence="3" key="1">
    <citation type="submission" date="2015-02" db="EMBL/GenBank/DDBJ databases">
        <authorList>
            <person name="Ju K.-S."/>
            <person name="Doroghazi J.R."/>
            <person name="Metcalf W."/>
        </authorList>
    </citation>
    <scope>NUCLEOTIDE SEQUENCE [LARGE SCALE GENOMIC DNA]</scope>
    <source>
        <strain evidence="3">NRRL B-16380</strain>
    </source>
</reference>
<proteinExistence type="predicted"/>
<name>A0A0M2GR83_9ACTN</name>
<keyword evidence="3" id="KW-1185">Reference proteome</keyword>
<protein>
    <submittedName>
        <fullName evidence="2">Uncharacterized protein</fullName>
    </submittedName>
</protein>
<evidence type="ECO:0000256" key="1">
    <source>
        <dbReference type="SAM" id="MobiDB-lite"/>
    </source>
</evidence>
<feature type="compositionally biased region" description="Gly residues" evidence="1">
    <location>
        <begin position="1"/>
        <end position="16"/>
    </location>
</feature>
<evidence type="ECO:0000313" key="2">
    <source>
        <dbReference type="EMBL" id="KJK37865.1"/>
    </source>
</evidence>